<organism evidence="1">
    <name type="scientific">Arundo donax</name>
    <name type="common">Giant reed</name>
    <name type="synonym">Donax arundinaceus</name>
    <dbReference type="NCBI Taxonomy" id="35708"/>
    <lineage>
        <taxon>Eukaryota</taxon>
        <taxon>Viridiplantae</taxon>
        <taxon>Streptophyta</taxon>
        <taxon>Embryophyta</taxon>
        <taxon>Tracheophyta</taxon>
        <taxon>Spermatophyta</taxon>
        <taxon>Magnoliopsida</taxon>
        <taxon>Liliopsida</taxon>
        <taxon>Poales</taxon>
        <taxon>Poaceae</taxon>
        <taxon>PACMAD clade</taxon>
        <taxon>Arundinoideae</taxon>
        <taxon>Arundineae</taxon>
        <taxon>Arundo</taxon>
    </lineage>
</organism>
<sequence length="24" mass="2650">MLSFIDCWCLPATSNFNSPSLVCT</sequence>
<evidence type="ECO:0000313" key="1">
    <source>
        <dbReference type="EMBL" id="JAE28834.1"/>
    </source>
</evidence>
<proteinExistence type="predicted"/>
<dbReference type="AlphaFoldDB" id="A0A0A9GZ65"/>
<name>A0A0A9GZ65_ARUDO</name>
<accession>A0A0A9GZ65</accession>
<dbReference type="EMBL" id="GBRH01169062">
    <property type="protein sequence ID" value="JAE28834.1"/>
    <property type="molecule type" value="Transcribed_RNA"/>
</dbReference>
<reference evidence="1" key="2">
    <citation type="journal article" date="2015" name="Data Brief">
        <title>Shoot transcriptome of the giant reed, Arundo donax.</title>
        <authorList>
            <person name="Barrero R.A."/>
            <person name="Guerrero F.D."/>
            <person name="Moolhuijzen P."/>
            <person name="Goolsby J.A."/>
            <person name="Tidwell J."/>
            <person name="Bellgard S.E."/>
            <person name="Bellgard M.I."/>
        </authorList>
    </citation>
    <scope>NUCLEOTIDE SEQUENCE</scope>
    <source>
        <tissue evidence="1">Shoot tissue taken approximately 20 cm above the soil surface</tissue>
    </source>
</reference>
<reference evidence="1" key="1">
    <citation type="submission" date="2014-09" db="EMBL/GenBank/DDBJ databases">
        <authorList>
            <person name="Magalhaes I.L.F."/>
            <person name="Oliveira U."/>
            <person name="Santos F.R."/>
            <person name="Vidigal T.H.D.A."/>
            <person name="Brescovit A.D."/>
            <person name="Santos A.J."/>
        </authorList>
    </citation>
    <scope>NUCLEOTIDE SEQUENCE</scope>
    <source>
        <tissue evidence="1">Shoot tissue taken approximately 20 cm above the soil surface</tissue>
    </source>
</reference>
<protein>
    <submittedName>
        <fullName evidence="1">Apt1</fullName>
    </submittedName>
</protein>